<dbReference type="RefSeq" id="WP_368381796.1">
    <property type="nucleotide sequence ID" value="NZ_JBFRYA010000009.1"/>
</dbReference>
<reference evidence="1 2" key="1">
    <citation type="journal article" date="2011" name="Int. J. Syst. Evol. Microbiol.">
        <title>Zhongshania antarctica gen. nov., sp. nov. and Zhongshania guokunii sp. nov., gammaproteobacteria respectively isolated from coastal attached (fast) ice and surface seawater of the Antarctic.</title>
        <authorList>
            <person name="Li H.J."/>
            <person name="Zhang X.Y."/>
            <person name="Chen C.X."/>
            <person name="Zhang Y.J."/>
            <person name="Gao Z.M."/>
            <person name="Yu Y."/>
            <person name="Chen X.L."/>
            <person name="Chen B."/>
            <person name="Zhang Y.Z."/>
        </authorList>
    </citation>
    <scope>NUCLEOTIDE SEQUENCE [LARGE SCALE GENOMIC DNA]</scope>
    <source>
        <strain evidence="1 2">ZS6-22T</strain>
    </source>
</reference>
<comment type="caution">
    <text evidence="1">The sequence shown here is derived from an EMBL/GenBank/DDBJ whole genome shotgun (WGS) entry which is preliminary data.</text>
</comment>
<gene>
    <name evidence="1" type="ORF">AB4876_11470</name>
</gene>
<protein>
    <submittedName>
        <fullName evidence="1">PepSY domain-containing protein</fullName>
    </submittedName>
</protein>
<proteinExistence type="predicted"/>
<organism evidence="1 2">
    <name type="scientific">Zhongshania guokunii</name>
    <dbReference type="NCBI Taxonomy" id="641783"/>
    <lineage>
        <taxon>Bacteria</taxon>
        <taxon>Pseudomonadati</taxon>
        <taxon>Pseudomonadota</taxon>
        <taxon>Gammaproteobacteria</taxon>
        <taxon>Cellvibrionales</taxon>
        <taxon>Spongiibacteraceae</taxon>
        <taxon>Zhongshania</taxon>
    </lineage>
</organism>
<dbReference type="EMBL" id="JBFRYA010000009">
    <property type="protein sequence ID" value="MEX1669532.1"/>
    <property type="molecule type" value="Genomic_DNA"/>
</dbReference>
<accession>A0ABV3U6D9</accession>
<keyword evidence="2" id="KW-1185">Reference proteome</keyword>
<dbReference type="Proteomes" id="UP001557485">
    <property type="component" value="Unassembled WGS sequence"/>
</dbReference>
<sequence length="100" mass="10895">MSRTELYKVSILAGAWILLAAQLNADPLRGATGGHLGLPERPQFEQRFDSRAKDAITANEAISIAERRYGGRAVGAKKTGTGYRVRILQDNGKIKNVTID</sequence>
<name>A0ABV3U6D9_9GAMM</name>
<evidence type="ECO:0000313" key="2">
    <source>
        <dbReference type="Proteomes" id="UP001557485"/>
    </source>
</evidence>
<evidence type="ECO:0000313" key="1">
    <source>
        <dbReference type="EMBL" id="MEX1669532.1"/>
    </source>
</evidence>